<accession>A0A2C5ZHL6</accession>
<evidence type="ECO:0000313" key="3">
    <source>
        <dbReference type="Proteomes" id="UP000226431"/>
    </source>
</evidence>
<comment type="caution">
    <text evidence="2">The sequence shown here is derived from an EMBL/GenBank/DDBJ whole genome shotgun (WGS) entry which is preliminary data.</text>
</comment>
<keyword evidence="3" id="KW-1185">Reference proteome</keyword>
<proteinExistence type="predicted"/>
<sequence>MERQMRRGGGLSEKQRYRDNQECSALDQPKYPSLAQGQPRNQGSRARRPAAGYEVLRAQLRTSTGTDRDGLGSDSAIRDRRLRDEPCELRLELPQSRRPGLALRGTGLTAVVRTGYGYADDAMGETGVAQELARDEEAVILDDT</sequence>
<gene>
    <name evidence="2" type="ORF">CDD80_5201</name>
</gene>
<feature type="compositionally biased region" description="Basic and acidic residues" evidence="1">
    <location>
        <begin position="66"/>
        <end position="79"/>
    </location>
</feature>
<protein>
    <submittedName>
        <fullName evidence="2">Uncharacterized protein</fullName>
    </submittedName>
</protein>
<dbReference type="AlphaFoldDB" id="A0A2C5ZHL6"/>
<dbReference type="EMBL" id="NJES01000050">
    <property type="protein sequence ID" value="PHH79300.1"/>
    <property type="molecule type" value="Genomic_DNA"/>
</dbReference>
<evidence type="ECO:0000256" key="1">
    <source>
        <dbReference type="SAM" id="MobiDB-lite"/>
    </source>
</evidence>
<feature type="region of interest" description="Disordered" evidence="1">
    <location>
        <begin position="1"/>
        <end position="79"/>
    </location>
</feature>
<dbReference type="Proteomes" id="UP000226431">
    <property type="component" value="Unassembled WGS sequence"/>
</dbReference>
<feature type="compositionally biased region" description="Polar residues" evidence="1">
    <location>
        <begin position="35"/>
        <end position="44"/>
    </location>
</feature>
<evidence type="ECO:0000313" key="2">
    <source>
        <dbReference type="EMBL" id="PHH79300.1"/>
    </source>
</evidence>
<reference evidence="2 3" key="1">
    <citation type="submission" date="2017-06" db="EMBL/GenBank/DDBJ databases">
        <title>Ant-infecting Ophiocordyceps genomes reveal a high diversity of potential behavioral manipulation genes and a possible major role for enterotoxins.</title>
        <authorList>
            <person name="De Bekker C."/>
            <person name="Evans H.C."/>
            <person name="Brachmann A."/>
            <person name="Hughes D.P."/>
        </authorList>
    </citation>
    <scope>NUCLEOTIDE SEQUENCE [LARGE SCALE GENOMIC DNA]</scope>
    <source>
        <strain evidence="2 3">Map16</strain>
    </source>
</reference>
<name>A0A2C5ZHL6_9HYPO</name>
<organism evidence="2 3">
    <name type="scientific">Ophiocordyceps camponoti-rufipedis</name>
    <dbReference type="NCBI Taxonomy" id="2004952"/>
    <lineage>
        <taxon>Eukaryota</taxon>
        <taxon>Fungi</taxon>
        <taxon>Dikarya</taxon>
        <taxon>Ascomycota</taxon>
        <taxon>Pezizomycotina</taxon>
        <taxon>Sordariomycetes</taxon>
        <taxon>Hypocreomycetidae</taxon>
        <taxon>Hypocreales</taxon>
        <taxon>Ophiocordycipitaceae</taxon>
        <taxon>Ophiocordyceps</taxon>
    </lineage>
</organism>